<feature type="coiled-coil region" evidence="1">
    <location>
        <begin position="44"/>
        <end position="71"/>
    </location>
</feature>
<feature type="region of interest" description="Disordered" evidence="2">
    <location>
        <begin position="93"/>
        <end position="115"/>
    </location>
</feature>
<organism evidence="3 4">
    <name type="scientific">Stylosanthes scabra</name>
    <dbReference type="NCBI Taxonomy" id="79078"/>
    <lineage>
        <taxon>Eukaryota</taxon>
        <taxon>Viridiplantae</taxon>
        <taxon>Streptophyta</taxon>
        <taxon>Embryophyta</taxon>
        <taxon>Tracheophyta</taxon>
        <taxon>Spermatophyta</taxon>
        <taxon>Magnoliopsida</taxon>
        <taxon>eudicotyledons</taxon>
        <taxon>Gunneridae</taxon>
        <taxon>Pentapetalae</taxon>
        <taxon>rosids</taxon>
        <taxon>fabids</taxon>
        <taxon>Fabales</taxon>
        <taxon>Fabaceae</taxon>
        <taxon>Papilionoideae</taxon>
        <taxon>50 kb inversion clade</taxon>
        <taxon>dalbergioids sensu lato</taxon>
        <taxon>Dalbergieae</taxon>
        <taxon>Pterocarpus clade</taxon>
        <taxon>Stylosanthes</taxon>
    </lineage>
</organism>
<dbReference type="Proteomes" id="UP001341840">
    <property type="component" value="Unassembled WGS sequence"/>
</dbReference>
<comment type="caution">
    <text evidence="3">The sequence shown here is derived from an EMBL/GenBank/DDBJ whole genome shotgun (WGS) entry which is preliminary data.</text>
</comment>
<keyword evidence="1" id="KW-0175">Coiled coil</keyword>
<gene>
    <name evidence="3" type="ORF">PIB30_097799</name>
</gene>
<evidence type="ECO:0000256" key="2">
    <source>
        <dbReference type="SAM" id="MobiDB-lite"/>
    </source>
</evidence>
<keyword evidence="4" id="KW-1185">Reference proteome</keyword>
<sequence>QGRLFDRVAVHCIGRAPFRFGAACPSGGGQQGAGCRASVLPCALEEKLKKVEALTRSLEEKQMALDTAEATADHWRVDFSDITLDTRWEPKGQRIYNPKEETGECSEPLVEVQPE</sequence>
<protein>
    <submittedName>
        <fullName evidence="3">Uncharacterized protein</fullName>
    </submittedName>
</protein>
<evidence type="ECO:0000313" key="3">
    <source>
        <dbReference type="EMBL" id="MED6165249.1"/>
    </source>
</evidence>
<dbReference type="EMBL" id="JASCZI010123265">
    <property type="protein sequence ID" value="MED6165249.1"/>
    <property type="molecule type" value="Genomic_DNA"/>
</dbReference>
<proteinExistence type="predicted"/>
<reference evidence="3 4" key="1">
    <citation type="journal article" date="2023" name="Plants (Basel)">
        <title>Bridging the Gap: Combining Genomics and Transcriptomics Approaches to Understand Stylosanthes scabra, an Orphan Legume from the Brazilian Caatinga.</title>
        <authorList>
            <person name="Ferreira-Neto J.R.C."/>
            <person name="da Silva M.D."/>
            <person name="Binneck E."/>
            <person name="de Melo N.F."/>
            <person name="da Silva R.H."/>
            <person name="de Melo A.L.T.M."/>
            <person name="Pandolfi V."/>
            <person name="Bustamante F.O."/>
            <person name="Brasileiro-Vidal A.C."/>
            <person name="Benko-Iseppon A.M."/>
        </authorList>
    </citation>
    <scope>NUCLEOTIDE SEQUENCE [LARGE SCALE GENOMIC DNA]</scope>
    <source>
        <tissue evidence="3">Leaves</tissue>
    </source>
</reference>
<evidence type="ECO:0000256" key="1">
    <source>
        <dbReference type="SAM" id="Coils"/>
    </source>
</evidence>
<feature type="compositionally biased region" description="Basic and acidic residues" evidence="2">
    <location>
        <begin position="93"/>
        <end position="102"/>
    </location>
</feature>
<evidence type="ECO:0000313" key="4">
    <source>
        <dbReference type="Proteomes" id="UP001341840"/>
    </source>
</evidence>
<accession>A0ABU6UVY3</accession>
<feature type="non-terminal residue" evidence="3">
    <location>
        <position position="1"/>
    </location>
</feature>
<name>A0ABU6UVY3_9FABA</name>